<evidence type="ECO:0000256" key="1">
    <source>
        <dbReference type="ARBA" id="ARBA00004202"/>
    </source>
</evidence>
<sequence length="298" mass="31418">MAVIEVSGLRKSYGAVEVLRGVSFAVERGEVFGLLGPNGAGKSTAVECVEGLRRRDGGRVRVLGLDPERDGAAVRRVVGVQLQQARLQERIRVREALELYASFYDDPCDPGELLEEWGLAGQAGVRFGRLSGGQQQRLFVALALVGRPRVVFLDELTTGLDPQARRAAWDAVRRVRDAGVTVVLVSHAMEEVAALCDRAAVLHGGRIVACGSPQELVAGVGATVSFRPSGPLDEAVLAALPGVRRVSREGGTVTVSGVGAVVDEVTGHLARLGMVVTGLRIEQAGLEDAYLALVGGAR</sequence>
<dbReference type="InterPro" id="IPR017871">
    <property type="entry name" value="ABC_transporter-like_CS"/>
</dbReference>
<keyword evidence="2" id="KW-0813">Transport</keyword>
<keyword evidence="5" id="KW-0046">Antibiotic resistance</keyword>
<accession>A0ABW2G549</accession>
<dbReference type="PANTHER" id="PTHR42711:SF16">
    <property type="entry name" value="ABC TRANSPORTER ATP-BINDING PROTEIN"/>
    <property type="match status" value="1"/>
</dbReference>
<dbReference type="SMART" id="SM00382">
    <property type="entry name" value="AAA"/>
    <property type="match status" value="1"/>
</dbReference>
<dbReference type="Proteomes" id="UP001596435">
    <property type="component" value="Unassembled WGS sequence"/>
</dbReference>
<dbReference type="Pfam" id="PF00005">
    <property type="entry name" value="ABC_tran"/>
    <property type="match status" value="1"/>
</dbReference>
<dbReference type="InterPro" id="IPR003593">
    <property type="entry name" value="AAA+_ATPase"/>
</dbReference>
<dbReference type="InterPro" id="IPR027417">
    <property type="entry name" value="P-loop_NTPase"/>
</dbReference>
<evidence type="ECO:0000313" key="8">
    <source>
        <dbReference type="Proteomes" id="UP001596435"/>
    </source>
</evidence>
<dbReference type="InterPro" id="IPR003439">
    <property type="entry name" value="ABC_transporter-like_ATP-bd"/>
</dbReference>
<dbReference type="GO" id="GO:0005524">
    <property type="term" value="F:ATP binding"/>
    <property type="evidence" value="ECO:0007669"/>
    <property type="project" value="UniProtKB-KW"/>
</dbReference>
<protein>
    <submittedName>
        <fullName evidence="7">ABC transporter ATP-binding protein</fullName>
    </submittedName>
</protein>
<evidence type="ECO:0000256" key="2">
    <source>
        <dbReference type="ARBA" id="ARBA00022448"/>
    </source>
</evidence>
<keyword evidence="3" id="KW-0547">Nucleotide-binding</keyword>
<dbReference type="InterPro" id="IPR050763">
    <property type="entry name" value="ABC_transporter_ATP-binding"/>
</dbReference>
<evidence type="ECO:0000256" key="5">
    <source>
        <dbReference type="ARBA" id="ARBA00023251"/>
    </source>
</evidence>
<dbReference type="PROSITE" id="PS00211">
    <property type="entry name" value="ABC_TRANSPORTER_1"/>
    <property type="match status" value="1"/>
</dbReference>
<dbReference type="PROSITE" id="PS50893">
    <property type="entry name" value="ABC_TRANSPORTER_2"/>
    <property type="match status" value="1"/>
</dbReference>
<dbReference type="RefSeq" id="WP_380232179.1">
    <property type="nucleotide sequence ID" value="NZ_JBHSVH010000002.1"/>
</dbReference>
<dbReference type="CDD" id="cd03230">
    <property type="entry name" value="ABC_DR_subfamily_A"/>
    <property type="match status" value="1"/>
</dbReference>
<evidence type="ECO:0000259" key="6">
    <source>
        <dbReference type="PROSITE" id="PS50893"/>
    </source>
</evidence>
<reference evidence="8" key="1">
    <citation type="journal article" date="2019" name="Int. J. Syst. Evol. Microbiol.">
        <title>The Global Catalogue of Microorganisms (GCM) 10K type strain sequencing project: providing services to taxonomists for standard genome sequencing and annotation.</title>
        <authorList>
            <consortium name="The Broad Institute Genomics Platform"/>
            <consortium name="The Broad Institute Genome Sequencing Center for Infectious Disease"/>
            <person name="Wu L."/>
            <person name="Ma J."/>
        </authorList>
    </citation>
    <scope>NUCLEOTIDE SEQUENCE [LARGE SCALE GENOMIC DNA]</scope>
    <source>
        <strain evidence="8">CGMCC 1.12859</strain>
    </source>
</reference>
<dbReference type="PANTHER" id="PTHR42711">
    <property type="entry name" value="ABC TRANSPORTER ATP-BINDING PROTEIN"/>
    <property type="match status" value="1"/>
</dbReference>
<comment type="caution">
    <text evidence="7">The sequence shown here is derived from an EMBL/GenBank/DDBJ whole genome shotgun (WGS) entry which is preliminary data.</text>
</comment>
<dbReference type="Gene3D" id="3.40.50.300">
    <property type="entry name" value="P-loop containing nucleotide triphosphate hydrolases"/>
    <property type="match status" value="1"/>
</dbReference>
<organism evidence="7 8">
    <name type="scientific">Kitasatospora paranensis</name>
    <dbReference type="NCBI Taxonomy" id="258053"/>
    <lineage>
        <taxon>Bacteria</taxon>
        <taxon>Bacillati</taxon>
        <taxon>Actinomycetota</taxon>
        <taxon>Actinomycetes</taxon>
        <taxon>Kitasatosporales</taxon>
        <taxon>Streptomycetaceae</taxon>
        <taxon>Kitasatospora</taxon>
    </lineage>
</organism>
<evidence type="ECO:0000313" key="7">
    <source>
        <dbReference type="EMBL" id="MFC7183025.1"/>
    </source>
</evidence>
<keyword evidence="4 7" id="KW-0067">ATP-binding</keyword>
<evidence type="ECO:0000256" key="3">
    <source>
        <dbReference type="ARBA" id="ARBA00022741"/>
    </source>
</evidence>
<proteinExistence type="predicted"/>
<feature type="domain" description="ABC transporter" evidence="6">
    <location>
        <begin position="4"/>
        <end position="229"/>
    </location>
</feature>
<evidence type="ECO:0000256" key="4">
    <source>
        <dbReference type="ARBA" id="ARBA00022840"/>
    </source>
</evidence>
<dbReference type="EMBL" id="JBHTAJ010000058">
    <property type="protein sequence ID" value="MFC7183025.1"/>
    <property type="molecule type" value="Genomic_DNA"/>
</dbReference>
<keyword evidence="8" id="KW-1185">Reference proteome</keyword>
<comment type="subcellular location">
    <subcellularLocation>
        <location evidence="1">Cell membrane</location>
        <topology evidence="1">Peripheral membrane protein</topology>
    </subcellularLocation>
</comment>
<gene>
    <name evidence="7" type="ORF">ACFQMG_26075</name>
</gene>
<dbReference type="SUPFAM" id="SSF52540">
    <property type="entry name" value="P-loop containing nucleoside triphosphate hydrolases"/>
    <property type="match status" value="1"/>
</dbReference>
<name>A0ABW2G549_9ACTN</name>